<evidence type="ECO:0000256" key="1">
    <source>
        <dbReference type="SAM" id="SignalP"/>
    </source>
</evidence>
<evidence type="ECO:0000313" key="3">
    <source>
        <dbReference type="Proteomes" id="UP001501417"/>
    </source>
</evidence>
<evidence type="ECO:0000313" key="2">
    <source>
        <dbReference type="EMBL" id="GAA4534523.1"/>
    </source>
</evidence>
<evidence type="ECO:0008006" key="4">
    <source>
        <dbReference type="Google" id="ProtNLM"/>
    </source>
</evidence>
<feature type="signal peptide" evidence="1">
    <location>
        <begin position="1"/>
        <end position="24"/>
    </location>
</feature>
<dbReference type="InterPro" id="IPR032407">
    <property type="entry name" value="MHB"/>
</dbReference>
<protein>
    <recommendedName>
        <fullName evidence="4">Hemophore-related protein</fullName>
    </recommendedName>
</protein>
<reference evidence="3" key="1">
    <citation type="journal article" date="2019" name="Int. J. Syst. Evol. Microbiol.">
        <title>The Global Catalogue of Microorganisms (GCM) 10K type strain sequencing project: providing services to taxonomists for standard genome sequencing and annotation.</title>
        <authorList>
            <consortium name="The Broad Institute Genomics Platform"/>
            <consortium name="The Broad Institute Genome Sequencing Center for Infectious Disease"/>
            <person name="Wu L."/>
            <person name="Ma J."/>
        </authorList>
    </citation>
    <scope>NUCLEOTIDE SEQUENCE [LARGE SCALE GENOMIC DNA]</scope>
    <source>
        <strain evidence="3">JCM 17782</strain>
    </source>
</reference>
<dbReference type="InterPro" id="IPR016572">
    <property type="entry name" value="UCP010611"/>
</dbReference>
<dbReference type="RefSeq" id="WP_264046726.1">
    <property type="nucleotide sequence ID" value="NZ_BAABGF010000009.1"/>
</dbReference>
<feature type="chain" id="PRO_5045197417" description="Hemophore-related protein" evidence="1">
    <location>
        <begin position="25"/>
        <end position="118"/>
    </location>
</feature>
<accession>A0ABP8RBJ1</accession>
<keyword evidence="3" id="KW-1185">Reference proteome</keyword>
<comment type="caution">
    <text evidence="2">The sequence shown here is derived from an EMBL/GenBank/DDBJ whole genome shotgun (WGS) entry which is preliminary data.</text>
</comment>
<organism evidence="2 3">
    <name type="scientific">Mycobacterium paraffinicum</name>
    <dbReference type="NCBI Taxonomy" id="53378"/>
    <lineage>
        <taxon>Bacteria</taxon>
        <taxon>Bacillati</taxon>
        <taxon>Actinomycetota</taxon>
        <taxon>Actinomycetes</taxon>
        <taxon>Mycobacteriales</taxon>
        <taxon>Mycobacteriaceae</taxon>
        <taxon>Mycobacterium</taxon>
    </lineage>
</organism>
<gene>
    <name evidence="2" type="ORF">GCM10023161_06740</name>
</gene>
<dbReference type="NCBIfam" id="TIGR04529">
    <property type="entry name" value="MTB_hemophore"/>
    <property type="match status" value="1"/>
</dbReference>
<keyword evidence="1" id="KW-0732">Signal</keyword>
<sequence>MVTSSWTRLAVATGGLALSLATGAGIAAADPAPAPDPDLERVINSTCTYDQATAALNTQYPDDAAKFNGSPIAQGFLHQFVDSPPDQRRQLAAQIQGMPDAQPYLQTMKNVAKICNKY</sequence>
<dbReference type="EMBL" id="BAABGF010000009">
    <property type="protein sequence ID" value="GAA4534523.1"/>
    <property type="molecule type" value="Genomic_DNA"/>
</dbReference>
<dbReference type="PIRSF" id="PIRSF010611">
    <property type="entry name" value="UCP010611"/>
    <property type="match status" value="1"/>
</dbReference>
<proteinExistence type="predicted"/>
<dbReference type="Proteomes" id="UP001501417">
    <property type="component" value="Unassembled WGS sequence"/>
</dbReference>
<name>A0ABP8RBJ1_9MYCO</name>